<evidence type="ECO:0000313" key="3">
    <source>
        <dbReference type="Proteomes" id="UP000807025"/>
    </source>
</evidence>
<feature type="compositionally biased region" description="Low complexity" evidence="1">
    <location>
        <begin position="166"/>
        <end position="175"/>
    </location>
</feature>
<feature type="compositionally biased region" description="Polar residues" evidence="1">
    <location>
        <begin position="431"/>
        <end position="440"/>
    </location>
</feature>
<feature type="compositionally biased region" description="Pro residues" evidence="1">
    <location>
        <begin position="176"/>
        <end position="194"/>
    </location>
</feature>
<evidence type="ECO:0000313" key="2">
    <source>
        <dbReference type="EMBL" id="KAF9491177.1"/>
    </source>
</evidence>
<feature type="region of interest" description="Disordered" evidence="1">
    <location>
        <begin position="347"/>
        <end position="442"/>
    </location>
</feature>
<feature type="compositionally biased region" description="Polar residues" evidence="1">
    <location>
        <begin position="808"/>
        <end position="825"/>
    </location>
</feature>
<feature type="compositionally biased region" description="Pro residues" evidence="1">
    <location>
        <begin position="757"/>
        <end position="766"/>
    </location>
</feature>
<feature type="region of interest" description="Disordered" evidence="1">
    <location>
        <begin position="723"/>
        <end position="947"/>
    </location>
</feature>
<feature type="region of interest" description="Disordered" evidence="1">
    <location>
        <begin position="157"/>
        <end position="240"/>
    </location>
</feature>
<dbReference type="EMBL" id="MU154625">
    <property type="protein sequence ID" value="KAF9491177.1"/>
    <property type="molecule type" value="Genomic_DNA"/>
</dbReference>
<sequence>MEEIMVRKIVAPKKCATAKLKSMVGLETDEAGEAGPPVAGPSKAKPRKGSMALLKVEIVERNMCGTTRLPSLGLTNGDLGREVNRRLDSNSNKLESIDRGLKLVLDMLSQNGLANAEGLVEQRSKPAYQAGGSAENRTLVGKWAQHHSITPITPIVTEPAEPAPAAPSSLPLLLPDMPPPPPAVSPPHTPPPAPHHALSPSQGPTSPSTLPPHSPSPTHSPSLTQDLPTAPSPPGPLQVRATSEDVNMDLALSAAAAALIITVQEPTPHSTAWITGPPAPGVPRAPRSLQRDLTYTDASQWWHLRGGPHAIFSLTKASGTFLIHGKSRRALSSRNYSDELTSLLSSQNDSDIYKPPHSRGKDKDSSELRSIQTNKATSSSKRRTHRQKNILDFPSLAPGSMPNEVSPSPAGSSPVNIPSSSRLPDIDLMHSPTTSKTPFNSFPLASPTPSISSLTCAHSETPDDLDDCLFTRSARTLDLFVEDLELSLKRYHSVNFDARLLLKDYGFQEGTLHQRSPDFQAGLLAILGQWETPHVEGFWLILNELAVLKEDPKGFVFDPNFKSLRSLEGIPDSYLLQATWGVLMFRAKRACERINNELRTLRVILGQHNERSIHSNDSTLSDVRREFLQNSPRTNVFQLLQRNDYRNGIPYSVQGPVKHWLQQLPAPRPYVPARSYRSETEKSMVAPSVLPSITTPHPVQVHFASTPSSSSVYVPGYGAIEDSHGVGLSSVRSRRAASNSSTTRRSDGGGPLKCPQDPIPSLPPTPRSDSPTGLQPLILPSRTHSMDCPLPSSSYLQGASWTAPVPSKETTQHGNYPSSSHSSNKCTDDDNQGQLPTRSQGRPSAPYRRDPNYPSNDNSGGRRGPEGGPGGNSGEPGGNGGGFGGFGGGPGNNRGPGGPPPPGGPFNSPVQGGRYDPPPPPGPNDPDGGGNPPDPPPPAGNIPAFFPRPPVKFRWQLSSKIPLSSLPEWNGNPTTVIQYVSELSYYQQLGDDVTNHLAQVAPFRFTRLAKTWFNGLSLTDRLACTANMPNFLIFIREQFMHDEWRYKRGLEFDRMYFRRGKEYRNELPIEWVLRRISYARLLYPEEAEVEPLVCSRVLARRPRSWGTYILSEHSQTIRELLERVNSEQPRLLYPWEHERKEAIENDKATHPANSCQQSAFLITTPLDNDIDSITPHLHEFLDSETEPAEALASRQTSGRVSTVHQSASLLPRMSSLPYMDLYHQAPSCARTA</sequence>
<protein>
    <submittedName>
        <fullName evidence="2">Uncharacterized protein</fullName>
    </submittedName>
</protein>
<proteinExistence type="predicted"/>
<feature type="compositionally biased region" description="Pro residues" evidence="1">
    <location>
        <begin position="932"/>
        <end position="947"/>
    </location>
</feature>
<gene>
    <name evidence="2" type="ORF">BDN71DRAFT_1518973</name>
</gene>
<dbReference type="Proteomes" id="UP000807025">
    <property type="component" value="Unassembled WGS sequence"/>
</dbReference>
<feature type="region of interest" description="Disordered" evidence="1">
    <location>
        <begin position="27"/>
        <end position="47"/>
    </location>
</feature>
<dbReference type="AlphaFoldDB" id="A0A9P5ZPJ5"/>
<feature type="compositionally biased region" description="Polar residues" evidence="1">
    <location>
        <begin position="791"/>
        <end position="800"/>
    </location>
</feature>
<feature type="compositionally biased region" description="Polar residues" evidence="1">
    <location>
        <begin position="403"/>
        <end position="422"/>
    </location>
</feature>
<organism evidence="2 3">
    <name type="scientific">Pleurotus eryngii</name>
    <name type="common">Boletus of the steppes</name>
    <dbReference type="NCBI Taxonomy" id="5323"/>
    <lineage>
        <taxon>Eukaryota</taxon>
        <taxon>Fungi</taxon>
        <taxon>Dikarya</taxon>
        <taxon>Basidiomycota</taxon>
        <taxon>Agaricomycotina</taxon>
        <taxon>Agaricomycetes</taxon>
        <taxon>Agaricomycetidae</taxon>
        <taxon>Agaricales</taxon>
        <taxon>Pleurotineae</taxon>
        <taxon>Pleurotaceae</taxon>
        <taxon>Pleurotus</taxon>
    </lineage>
</organism>
<name>A0A9P5ZPJ5_PLEER</name>
<keyword evidence="3" id="KW-1185">Reference proteome</keyword>
<dbReference type="OrthoDB" id="3068921at2759"/>
<feature type="compositionally biased region" description="Polar residues" evidence="1">
    <location>
        <begin position="368"/>
        <end position="379"/>
    </location>
</feature>
<accession>A0A9P5ZPJ5</accession>
<comment type="caution">
    <text evidence="2">The sequence shown here is derived from an EMBL/GenBank/DDBJ whole genome shotgun (WGS) entry which is preliminary data.</text>
</comment>
<reference evidence="2" key="1">
    <citation type="submission" date="2020-11" db="EMBL/GenBank/DDBJ databases">
        <authorList>
            <consortium name="DOE Joint Genome Institute"/>
            <person name="Ahrendt S."/>
            <person name="Riley R."/>
            <person name="Andreopoulos W."/>
            <person name="Labutti K."/>
            <person name="Pangilinan J."/>
            <person name="Ruiz-Duenas F.J."/>
            <person name="Barrasa J.M."/>
            <person name="Sanchez-Garcia M."/>
            <person name="Camarero S."/>
            <person name="Miyauchi S."/>
            <person name="Serrano A."/>
            <person name="Linde D."/>
            <person name="Babiker R."/>
            <person name="Drula E."/>
            <person name="Ayuso-Fernandez I."/>
            <person name="Pacheco R."/>
            <person name="Padilla G."/>
            <person name="Ferreira P."/>
            <person name="Barriuso J."/>
            <person name="Kellner H."/>
            <person name="Castanera R."/>
            <person name="Alfaro M."/>
            <person name="Ramirez L."/>
            <person name="Pisabarro A.G."/>
            <person name="Kuo A."/>
            <person name="Tritt A."/>
            <person name="Lipzen A."/>
            <person name="He G."/>
            <person name="Yan M."/>
            <person name="Ng V."/>
            <person name="Cullen D."/>
            <person name="Martin F."/>
            <person name="Rosso M.-N."/>
            <person name="Henrissat B."/>
            <person name="Hibbett D."/>
            <person name="Martinez A.T."/>
            <person name="Grigoriev I.V."/>
        </authorList>
    </citation>
    <scope>NUCLEOTIDE SEQUENCE</scope>
    <source>
        <strain evidence="2">ATCC 90797</strain>
    </source>
</reference>
<feature type="compositionally biased region" description="Low complexity" evidence="1">
    <location>
        <begin position="195"/>
        <end position="208"/>
    </location>
</feature>
<feature type="compositionally biased region" description="Gly residues" evidence="1">
    <location>
        <begin position="866"/>
        <end position="896"/>
    </location>
</feature>
<feature type="compositionally biased region" description="Polar residues" evidence="1">
    <location>
        <begin position="832"/>
        <end position="842"/>
    </location>
</feature>
<evidence type="ECO:0000256" key="1">
    <source>
        <dbReference type="SAM" id="MobiDB-lite"/>
    </source>
</evidence>
<feature type="compositionally biased region" description="Basic and acidic residues" evidence="1">
    <location>
        <begin position="351"/>
        <end position="367"/>
    </location>
</feature>